<comment type="cofactor">
    <cofactor evidence="1 9">
        <name>heme</name>
        <dbReference type="ChEBI" id="CHEBI:30413"/>
    </cofactor>
</comment>
<dbReference type="PANTHER" id="PTHR46300">
    <property type="entry name" value="P450, PUTATIVE (EUROFUNG)-RELATED-RELATED"/>
    <property type="match status" value="1"/>
</dbReference>
<dbReference type="GO" id="GO:0016705">
    <property type="term" value="F:oxidoreductase activity, acting on paired donors, with incorporation or reduction of molecular oxygen"/>
    <property type="evidence" value="ECO:0007669"/>
    <property type="project" value="InterPro"/>
</dbReference>
<evidence type="ECO:0000256" key="5">
    <source>
        <dbReference type="ARBA" id="ARBA00022723"/>
    </source>
</evidence>
<dbReference type="EMBL" id="JABBWK010000030">
    <property type="protein sequence ID" value="KAG1899882.1"/>
    <property type="molecule type" value="Genomic_DNA"/>
</dbReference>
<evidence type="ECO:0000256" key="7">
    <source>
        <dbReference type="ARBA" id="ARBA00023004"/>
    </source>
</evidence>
<keyword evidence="4 9" id="KW-0349">Heme</keyword>
<dbReference type="PRINTS" id="PR00385">
    <property type="entry name" value="P450"/>
</dbReference>
<comment type="similarity">
    <text evidence="3 10">Belongs to the cytochrome P450 family.</text>
</comment>
<comment type="caution">
    <text evidence="11">The sequence shown here is derived from an EMBL/GenBank/DDBJ whole genome shotgun (WGS) entry which is preliminary data.</text>
</comment>
<evidence type="ECO:0000256" key="2">
    <source>
        <dbReference type="ARBA" id="ARBA00005179"/>
    </source>
</evidence>
<dbReference type="InterPro" id="IPR017972">
    <property type="entry name" value="Cyt_P450_CS"/>
</dbReference>
<dbReference type="AlphaFoldDB" id="A0AAD4E5T2"/>
<gene>
    <name evidence="11" type="ORF">F5891DRAFT_1128830</name>
</gene>
<dbReference type="RefSeq" id="XP_041225458.1">
    <property type="nucleotide sequence ID" value="XM_041364323.1"/>
</dbReference>
<dbReference type="GO" id="GO:0020037">
    <property type="term" value="F:heme binding"/>
    <property type="evidence" value="ECO:0007669"/>
    <property type="project" value="InterPro"/>
</dbReference>
<keyword evidence="6 10" id="KW-0560">Oxidoreductase</keyword>
<name>A0AAD4E5T2_9AGAM</name>
<comment type="pathway">
    <text evidence="2">Secondary metabolite biosynthesis.</text>
</comment>
<dbReference type="PRINTS" id="PR00463">
    <property type="entry name" value="EP450I"/>
</dbReference>
<evidence type="ECO:0000256" key="9">
    <source>
        <dbReference type="PIRSR" id="PIRSR602401-1"/>
    </source>
</evidence>
<dbReference type="GO" id="GO:0004497">
    <property type="term" value="F:monooxygenase activity"/>
    <property type="evidence" value="ECO:0007669"/>
    <property type="project" value="UniProtKB-KW"/>
</dbReference>
<evidence type="ECO:0000256" key="4">
    <source>
        <dbReference type="ARBA" id="ARBA00022617"/>
    </source>
</evidence>
<evidence type="ECO:0000256" key="10">
    <source>
        <dbReference type="RuleBase" id="RU000461"/>
    </source>
</evidence>
<protein>
    <submittedName>
        <fullName evidence="11">Cytochrome P450</fullName>
    </submittedName>
</protein>
<evidence type="ECO:0000313" key="12">
    <source>
        <dbReference type="Proteomes" id="UP001195769"/>
    </source>
</evidence>
<keyword evidence="7 9" id="KW-0408">Iron</keyword>
<dbReference type="PROSITE" id="PS00086">
    <property type="entry name" value="CYTOCHROME_P450"/>
    <property type="match status" value="1"/>
</dbReference>
<feature type="binding site" description="axial binding residue" evidence="9">
    <location>
        <position position="415"/>
    </location>
    <ligand>
        <name>heme</name>
        <dbReference type="ChEBI" id="CHEBI:30413"/>
    </ligand>
    <ligandPart>
        <name>Fe</name>
        <dbReference type="ChEBI" id="CHEBI:18248"/>
    </ligandPart>
</feature>
<dbReference type="InterPro" id="IPR036396">
    <property type="entry name" value="Cyt_P450_sf"/>
</dbReference>
<dbReference type="SUPFAM" id="SSF48264">
    <property type="entry name" value="Cytochrome P450"/>
    <property type="match status" value="1"/>
</dbReference>
<dbReference type="Gene3D" id="1.10.630.10">
    <property type="entry name" value="Cytochrome P450"/>
    <property type="match status" value="1"/>
</dbReference>
<sequence>MNIHPREWLSWSDPSLLIHISAQECNYIIITFINLPENISLLSIAYALTNFVREYGLVVSFRQGSQVIIVIGGVEVVVDIMEKEGGSLIDRPRSVAASEMLSHEMRMTLARSGERFRRLRKAVHPYLQPKTAQEYQDMQHKNVMDFILDVLNDPTNHQKHATRYAASVILQVTYGKSTPTANADLEVVRIHKVVDHFHATILPGAYLVDRVPLLRHLPGYRKQLDEWHHEELELFRHQLRPVKSEVDRNEAGPSFTKTLLENTEEQKLSIDEMSYLAGSLFGAGSDTTAVGITATAMAAACHPLAQAKVHEELDTVIGSDRAPFPNCTAFLLETLRWRPIVRIGFPHRATKDILWVRYCIPKGATVYGCHWTLSRDPTVFPAPETFNPQRWLDSEGRLNDDHTKFITFGFGRHVCPGLHLANQSLYITLAFLLCSFCIVQRPDAPINTHAFNDAVISHAAPFDIDVIPRVEVVKLRAMMTDGCID</sequence>
<dbReference type="GeneID" id="64658621"/>
<dbReference type="Pfam" id="PF00067">
    <property type="entry name" value="p450"/>
    <property type="match status" value="1"/>
</dbReference>
<dbReference type="InterPro" id="IPR001128">
    <property type="entry name" value="Cyt_P450"/>
</dbReference>
<dbReference type="InterPro" id="IPR050364">
    <property type="entry name" value="Cytochrome_P450_fung"/>
</dbReference>
<dbReference type="GO" id="GO:0005506">
    <property type="term" value="F:iron ion binding"/>
    <property type="evidence" value="ECO:0007669"/>
    <property type="project" value="InterPro"/>
</dbReference>
<keyword evidence="12" id="KW-1185">Reference proteome</keyword>
<evidence type="ECO:0000256" key="3">
    <source>
        <dbReference type="ARBA" id="ARBA00010617"/>
    </source>
</evidence>
<proteinExistence type="inferred from homology"/>
<organism evidence="11 12">
    <name type="scientific">Suillus fuscotomentosus</name>
    <dbReference type="NCBI Taxonomy" id="1912939"/>
    <lineage>
        <taxon>Eukaryota</taxon>
        <taxon>Fungi</taxon>
        <taxon>Dikarya</taxon>
        <taxon>Basidiomycota</taxon>
        <taxon>Agaricomycotina</taxon>
        <taxon>Agaricomycetes</taxon>
        <taxon>Agaricomycetidae</taxon>
        <taxon>Boletales</taxon>
        <taxon>Suillineae</taxon>
        <taxon>Suillaceae</taxon>
        <taxon>Suillus</taxon>
    </lineage>
</organism>
<evidence type="ECO:0000256" key="1">
    <source>
        <dbReference type="ARBA" id="ARBA00001971"/>
    </source>
</evidence>
<dbReference type="PANTHER" id="PTHR46300:SF1">
    <property type="entry name" value="P450, PUTATIVE (EUROFUNG)-RELATED"/>
    <property type="match status" value="1"/>
</dbReference>
<reference evidence="11" key="1">
    <citation type="journal article" date="2020" name="New Phytol.">
        <title>Comparative genomics reveals dynamic genome evolution in host specialist ectomycorrhizal fungi.</title>
        <authorList>
            <person name="Lofgren L.A."/>
            <person name="Nguyen N.H."/>
            <person name="Vilgalys R."/>
            <person name="Ruytinx J."/>
            <person name="Liao H.L."/>
            <person name="Branco S."/>
            <person name="Kuo A."/>
            <person name="LaButti K."/>
            <person name="Lipzen A."/>
            <person name="Andreopoulos W."/>
            <person name="Pangilinan J."/>
            <person name="Riley R."/>
            <person name="Hundley H."/>
            <person name="Na H."/>
            <person name="Barry K."/>
            <person name="Grigoriev I.V."/>
            <person name="Stajich J.E."/>
            <person name="Kennedy P.G."/>
        </authorList>
    </citation>
    <scope>NUCLEOTIDE SEQUENCE</scope>
    <source>
        <strain evidence="11">FC203</strain>
    </source>
</reference>
<accession>A0AAD4E5T2</accession>
<keyword evidence="8 10" id="KW-0503">Monooxygenase</keyword>
<evidence type="ECO:0000313" key="11">
    <source>
        <dbReference type="EMBL" id="KAG1899882.1"/>
    </source>
</evidence>
<dbReference type="Proteomes" id="UP001195769">
    <property type="component" value="Unassembled WGS sequence"/>
</dbReference>
<evidence type="ECO:0000256" key="6">
    <source>
        <dbReference type="ARBA" id="ARBA00023002"/>
    </source>
</evidence>
<evidence type="ECO:0000256" key="8">
    <source>
        <dbReference type="ARBA" id="ARBA00023033"/>
    </source>
</evidence>
<dbReference type="InterPro" id="IPR002401">
    <property type="entry name" value="Cyt_P450_E_grp-I"/>
</dbReference>
<keyword evidence="5 9" id="KW-0479">Metal-binding</keyword>